<name>A0A0B7N9V2_9FUNG</name>
<dbReference type="Gene3D" id="2.60.200.20">
    <property type="match status" value="1"/>
</dbReference>
<evidence type="ECO:0000259" key="1">
    <source>
        <dbReference type="PROSITE" id="PS50006"/>
    </source>
</evidence>
<organism evidence="2 3">
    <name type="scientific">Parasitella parasitica</name>
    <dbReference type="NCBI Taxonomy" id="35722"/>
    <lineage>
        <taxon>Eukaryota</taxon>
        <taxon>Fungi</taxon>
        <taxon>Fungi incertae sedis</taxon>
        <taxon>Mucoromycota</taxon>
        <taxon>Mucoromycotina</taxon>
        <taxon>Mucoromycetes</taxon>
        <taxon>Mucorales</taxon>
        <taxon>Mucorineae</taxon>
        <taxon>Mucoraceae</taxon>
        <taxon>Parasitella</taxon>
    </lineage>
</organism>
<protein>
    <recommendedName>
        <fullName evidence="1">FHA domain-containing protein</fullName>
    </recommendedName>
</protein>
<dbReference type="Pfam" id="PF00498">
    <property type="entry name" value="FHA"/>
    <property type="match status" value="1"/>
</dbReference>
<dbReference type="PROSITE" id="PS50006">
    <property type="entry name" value="FHA_DOMAIN"/>
    <property type="match status" value="1"/>
</dbReference>
<dbReference type="SMART" id="SM00240">
    <property type="entry name" value="FHA"/>
    <property type="match status" value="1"/>
</dbReference>
<sequence length="108" mass="11912">MLATALKSERKSSGDINIIIDARELIKEKTYKIGRYCGESSEKPDFAFDSGVVSRSHCELKLDTEGKLQLKDVGSTSGTYLKNEPLKKGVAYQLKNNDVVRLVANACN</sequence>
<feature type="domain" description="FHA" evidence="1">
    <location>
        <begin position="31"/>
        <end position="86"/>
    </location>
</feature>
<reference evidence="2 3" key="1">
    <citation type="submission" date="2014-09" db="EMBL/GenBank/DDBJ databases">
        <authorList>
            <person name="Ellenberger Sabrina"/>
        </authorList>
    </citation>
    <scope>NUCLEOTIDE SEQUENCE [LARGE SCALE GENOMIC DNA]</scope>
    <source>
        <strain evidence="2 3">CBS 412.66</strain>
    </source>
</reference>
<dbReference type="SUPFAM" id="SSF49879">
    <property type="entry name" value="SMAD/FHA domain"/>
    <property type="match status" value="1"/>
</dbReference>
<accession>A0A0B7N9V2</accession>
<dbReference type="EMBL" id="LN727569">
    <property type="protein sequence ID" value="CEP12170.1"/>
    <property type="molecule type" value="Genomic_DNA"/>
</dbReference>
<gene>
    <name evidence="2" type="primary">PARPA_06103.1 scaffold 21287</name>
</gene>
<proteinExistence type="predicted"/>
<dbReference type="Proteomes" id="UP000054107">
    <property type="component" value="Unassembled WGS sequence"/>
</dbReference>
<evidence type="ECO:0000313" key="3">
    <source>
        <dbReference type="Proteomes" id="UP000054107"/>
    </source>
</evidence>
<dbReference type="OrthoDB" id="2275910at2759"/>
<dbReference type="InterPro" id="IPR000253">
    <property type="entry name" value="FHA_dom"/>
</dbReference>
<dbReference type="CDD" id="cd00060">
    <property type="entry name" value="FHA"/>
    <property type="match status" value="1"/>
</dbReference>
<dbReference type="AlphaFoldDB" id="A0A0B7N9V2"/>
<dbReference type="InterPro" id="IPR008984">
    <property type="entry name" value="SMAD_FHA_dom_sf"/>
</dbReference>
<evidence type="ECO:0000313" key="2">
    <source>
        <dbReference type="EMBL" id="CEP12170.1"/>
    </source>
</evidence>
<keyword evidence="3" id="KW-1185">Reference proteome</keyword>